<dbReference type="EMBL" id="JBBPDW010000002">
    <property type="protein sequence ID" value="KAK7555541.1"/>
    <property type="molecule type" value="Genomic_DNA"/>
</dbReference>
<name>A0ABR1MP96_9PEZI</name>
<feature type="chain" id="PRO_5046892216" evidence="1">
    <location>
        <begin position="22"/>
        <end position="129"/>
    </location>
</feature>
<keyword evidence="1" id="KW-0732">Signal</keyword>
<evidence type="ECO:0000256" key="1">
    <source>
        <dbReference type="SAM" id="SignalP"/>
    </source>
</evidence>
<evidence type="ECO:0000313" key="3">
    <source>
        <dbReference type="Proteomes" id="UP001365128"/>
    </source>
</evidence>
<proteinExistence type="predicted"/>
<sequence length="129" mass="14267">MFIPAWQCLIHLLAAGNIIKGWDVVPAAQIEQLCDVTETGKPVHDRRQAEGSDGKNSSLIRRIPVFLSRRSRCRSVETDSASSGSGVPGNSEQTAKWGGAGMAYVRHGRTRDWTRLNFWTITYMYVGTG</sequence>
<dbReference type="Proteomes" id="UP001365128">
    <property type="component" value="Unassembled WGS sequence"/>
</dbReference>
<comment type="caution">
    <text evidence="2">The sequence shown here is derived from an EMBL/GenBank/DDBJ whole genome shotgun (WGS) entry which is preliminary data.</text>
</comment>
<evidence type="ECO:0000313" key="2">
    <source>
        <dbReference type="EMBL" id="KAK7555541.1"/>
    </source>
</evidence>
<protein>
    <submittedName>
        <fullName evidence="2">Uncharacterized protein</fullName>
    </submittedName>
</protein>
<keyword evidence="3" id="KW-1185">Reference proteome</keyword>
<accession>A0ABR1MP96</accession>
<organism evidence="2 3">
    <name type="scientific">Phyllosticta citricarpa</name>
    <dbReference type="NCBI Taxonomy" id="55181"/>
    <lineage>
        <taxon>Eukaryota</taxon>
        <taxon>Fungi</taxon>
        <taxon>Dikarya</taxon>
        <taxon>Ascomycota</taxon>
        <taxon>Pezizomycotina</taxon>
        <taxon>Dothideomycetes</taxon>
        <taxon>Dothideomycetes incertae sedis</taxon>
        <taxon>Botryosphaeriales</taxon>
        <taxon>Phyllostictaceae</taxon>
        <taxon>Phyllosticta</taxon>
    </lineage>
</organism>
<feature type="signal peptide" evidence="1">
    <location>
        <begin position="1"/>
        <end position="21"/>
    </location>
</feature>
<gene>
    <name evidence="2" type="ORF">IWX46DRAFT_587412</name>
</gene>
<reference evidence="2 3" key="1">
    <citation type="submission" date="2024-04" db="EMBL/GenBank/DDBJ databases">
        <title>Phyllosticta paracitricarpa is synonymous to the EU quarantine fungus P. citricarpa based on phylogenomic analyses.</title>
        <authorList>
            <consortium name="Lawrence Berkeley National Laboratory"/>
            <person name="Van Ingen-Buijs V.A."/>
            <person name="Van Westerhoven A.C."/>
            <person name="Haridas S."/>
            <person name="Skiadas P."/>
            <person name="Martin F."/>
            <person name="Groenewald J.Z."/>
            <person name="Crous P.W."/>
            <person name="Seidl M.F."/>
        </authorList>
    </citation>
    <scope>NUCLEOTIDE SEQUENCE [LARGE SCALE GENOMIC DNA]</scope>
    <source>
        <strain evidence="2 3">CBS 122670</strain>
    </source>
</reference>